<sequence>MNAFHEYRRRHKYLLCLIDELHGQLSLAEPVEGARVRPARKMYLIKLFKYKRRGKGISLLRA</sequence>
<accession>A0AA37RC06</accession>
<gene>
    <name evidence="1" type="ORF">PPUN14671_17340</name>
</gene>
<protein>
    <submittedName>
        <fullName evidence="1">Uncharacterized protein</fullName>
    </submittedName>
</protein>
<dbReference type="RefSeq" id="WP_284355745.1">
    <property type="nucleotide sequence ID" value="NZ_BSKF01000009.1"/>
</dbReference>
<comment type="caution">
    <text evidence="1">The sequence shown here is derived from an EMBL/GenBank/DDBJ whole genome shotgun (WGS) entry which is preliminary data.</text>
</comment>
<name>A0AA37RC06_PSEPU</name>
<organism evidence="1 2">
    <name type="scientific">Pseudomonas putida</name>
    <name type="common">Arthrobacter siderocapsulatus</name>
    <dbReference type="NCBI Taxonomy" id="303"/>
    <lineage>
        <taxon>Bacteria</taxon>
        <taxon>Pseudomonadati</taxon>
        <taxon>Pseudomonadota</taxon>
        <taxon>Gammaproteobacteria</taxon>
        <taxon>Pseudomonadales</taxon>
        <taxon>Pseudomonadaceae</taxon>
        <taxon>Pseudomonas</taxon>
    </lineage>
</organism>
<dbReference type="Proteomes" id="UP001161257">
    <property type="component" value="Unassembled WGS sequence"/>
</dbReference>
<proteinExistence type="predicted"/>
<dbReference type="EMBL" id="BSKJ01000003">
    <property type="protein sequence ID" value="GLO34901.1"/>
    <property type="molecule type" value="Genomic_DNA"/>
</dbReference>
<reference evidence="1" key="1">
    <citation type="submission" date="2023-01" db="EMBL/GenBank/DDBJ databases">
        <title>Whole-genome sequence of Pseudomonas putida NBRC 14671.</title>
        <authorList>
            <person name="Morohoshi T."/>
            <person name="Someya N."/>
        </authorList>
    </citation>
    <scope>NUCLEOTIDE SEQUENCE</scope>
    <source>
        <strain evidence="1">NBRC 14671</strain>
    </source>
</reference>
<evidence type="ECO:0000313" key="2">
    <source>
        <dbReference type="Proteomes" id="UP001161257"/>
    </source>
</evidence>
<evidence type="ECO:0000313" key="1">
    <source>
        <dbReference type="EMBL" id="GLO34901.1"/>
    </source>
</evidence>
<dbReference type="AlphaFoldDB" id="A0AA37RC06"/>